<proteinExistence type="inferred from homology"/>
<dbReference type="AlphaFoldDB" id="A0AAV5KLQ9"/>
<feature type="compositionally biased region" description="Basic residues" evidence="2">
    <location>
        <begin position="135"/>
        <end position="150"/>
    </location>
</feature>
<evidence type="ECO:0000313" key="3">
    <source>
        <dbReference type="EMBL" id="GKV25403.1"/>
    </source>
</evidence>
<accession>A0AAV5KLQ9</accession>
<comment type="caution">
    <text evidence="3">The sequence shown here is derived from an EMBL/GenBank/DDBJ whole genome shotgun (WGS) entry which is preliminary data.</text>
</comment>
<evidence type="ECO:0000313" key="4">
    <source>
        <dbReference type="Proteomes" id="UP001054252"/>
    </source>
</evidence>
<keyword evidence="4" id="KW-1185">Reference proteome</keyword>
<sequence>MGERTLTFRGKPRKPINSLSPTLPQHSGVASPSSLILTGNGIAGAVKGKKKPRGARLRMRFDRDGKSKVMELDKRAIIRHAKFLARDLRILSPLFSQSSNILGRSHFTVNDSNGFSNPDLERKKKGEGRRERERIRKRKKRMSKKRKEKG</sequence>
<comment type="similarity">
    <text evidence="1">Belongs to the CorA metal ion transporter (MIT) (TC 1.A.35.5) family.</text>
</comment>
<dbReference type="GO" id="GO:0015095">
    <property type="term" value="F:magnesium ion transmembrane transporter activity"/>
    <property type="evidence" value="ECO:0007669"/>
    <property type="project" value="UniProtKB-ARBA"/>
</dbReference>
<gene>
    <name evidence="3" type="ORF">SLEP1_g34850</name>
</gene>
<organism evidence="3 4">
    <name type="scientific">Rubroshorea leprosula</name>
    <dbReference type="NCBI Taxonomy" id="152421"/>
    <lineage>
        <taxon>Eukaryota</taxon>
        <taxon>Viridiplantae</taxon>
        <taxon>Streptophyta</taxon>
        <taxon>Embryophyta</taxon>
        <taxon>Tracheophyta</taxon>
        <taxon>Spermatophyta</taxon>
        <taxon>Magnoliopsida</taxon>
        <taxon>eudicotyledons</taxon>
        <taxon>Gunneridae</taxon>
        <taxon>Pentapetalae</taxon>
        <taxon>rosids</taxon>
        <taxon>malvids</taxon>
        <taxon>Malvales</taxon>
        <taxon>Dipterocarpaceae</taxon>
        <taxon>Rubroshorea</taxon>
    </lineage>
</organism>
<feature type="compositionally biased region" description="Polar residues" evidence="2">
    <location>
        <begin position="102"/>
        <end position="116"/>
    </location>
</feature>
<protein>
    <submittedName>
        <fullName evidence="3">Uncharacterized protein</fullName>
    </submittedName>
</protein>
<reference evidence="3 4" key="1">
    <citation type="journal article" date="2021" name="Commun. Biol.">
        <title>The genome of Shorea leprosula (Dipterocarpaceae) highlights the ecological relevance of drought in aseasonal tropical rainforests.</title>
        <authorList>
            <person name="Ng K.K.S."/>
            <person name="Kobayashi M.J."/>
            <person name="Fawcett J.A."/>
            <person name="Hatakeyama M."/>
            <person name="Paape T."/>
            <person name="Ng C.H."/>
            <person name="Ang C.C."/>
            <person name="Tnah L.H."/>
            <person name="Lee C.T."/>
            <person name="Nishiyama T."/>
            <person name="Sese J."/>
            <person name="O'Brien M.J."/>
            <person name="Copetti D."/>
            <person name="Mohd Noor M.I."/>
            <person name="Ong R.C."/>
            <person name="Putra M."/>
            <person name="Sireger I.Z."/>
            <person name="Indrioko S."/>
            <person name="Kosugi Y."/>
            <person name="Izuno A."/>
            <person name="Isagi Y."/>
            <person name="Lee S.L."/>
            <person name="Shimizu K.K."/>
        </authorList>
    </citation>
    <scope>NUCLEOTIDE SEQUENCE [LARGE SCALE GENOMIC DNA]</scope>
    <source>
        <strain evidence="3">214</strain>
    </source>
</reference>
<dbReference type="Proteomes" id="UP001054252">
    <property type="component" value="Unassembled WGS sequence"/>
</dbReference>
<feature type="region of interest" description="Disordered" evidence="2">
    <location>
        <begin position="1"/>
        <end position="30"/>
    </location>
</feature>
<dbReference type="PANTHER" id="PTHR13890">
    <property type="entry name" value="RNA SPLICING PROTEIN MRS2, MITOCHONDRIAL"/>
    <property type="match status" value="1"/>
</dbReference>
<feature type="region of interest" description="Disordered" evidence="2">
    <location>
        <begin position="102"/>
        <end position="150"/>
    </location>
</feature>
<feature type="compositionally biased region" description="Basic and acidic residues" evidence="2">
    <location>
        <begin position="119"/>
        <end position="134"/>
    </location>
</feature>
<dbReference type="EMBL" id="BPVZ01000069">
    <property type="protein sequence ID" value="GKV25403.1"/>
    <property type="molecule type" value="Genomic_DNA"/>
</dbReference>
<name>A0AAV5KLQ9_9ROSI</name>
<dbReference type="Gene3D" id="2.40.128.330">
    <property type="match status" value="1"/>
</dbReference>
<dbReference type="PANTHER" id="PTHR13890:SF2">
    <property type="entry name" value="MAGNESIUM TRANSPORTER MRS2-4-RELATED"/>
    <property type="match status" value="1"/>
</dbReference>
<feature type="compositionally biased region" description="Polar residues" evidence="2">
    <location>
        <begin position="17"/>
        <end position="30"/>
    </location>
</feature>
<dbReference type="InterPro" id="IPR039204">
    <property type="entry name" value="MRS2-like"/>
</dbReference>
<evidence type="ECO:0000256" key="1">
    <source>
        <dbReference type="ARBA" id="ARBA00007535"/>
    </source>
</evidence>
<evidence type="ECO:0000256" key="2">
    <source>
        <dbReference type="SAM" id="MobiDB-lite"/>
    </source>
</evidence>